<protein>
    <submittedName>
        <fullName evidence="2">Uncharacterized protein</fullName>
    </submittedName>
</protein>
<gene>
    <name evidence="2" type="ORF">NLJ89_g11075</name>
</gene>
<keyword evidence="3" id="KW-1185">Reference proteome</keyword>
<accession>A0A9W8JQM2</accession>
<evidence type="ECO:0000256" key="1">
    <source>
        <dbReference type="SAM" id="MobiDB-lite"/>
    </source>
</evidence>
<proteinExistence type="predicted"/>
<dbReference type="AlphaFoldDB" id="A0A9W8JQM2"/>
<organism evidence="2 3">
    <name type="scientific">Agrocybe chaxingu</name>
    <dbReference type="NCBI Taxonomy" id="84603"/>
    <lineage>
        <taxon>Eukaryota</taxon>
        <taxon>Fungi</taxon>
        <taxon>Dikarya</taxon>
        <taxon>Basidiomycota</taxon>
        <taxon>Agaricomycotina</taxon>
        <taxon>Agaricomycetes</taxon>
        <taxon>Agaricomycetidae</taxon>
        <taxon>Agaricales</taxon>
        <taxon>Agaricineae</taxon>
        <taxon>Strophariaceae</taxon>
        <taxon>Agrocybe</taxon>
    </lineage>
</organism>
<dbReference type="Proteomes" id="UP001148786">
    <property type="component" value="Unassembled WGS sequence"/>
</dbReference>
<comment type="caution">
    <text evidence="2">The sequence shown here is derived from an EMBL/GenBank/DDBJ whole genome shotgun (WGS) entry which is preliminary data.</text>
</comment>
<feature type="compositionally biased region" description="Polar residues" evidence="1">
    <location>
        <begin position="191"/>
        <end position="222"/>
    </location>
</feature>
<dbReference type="EMBL" id="JANKHO010002313">
    <property type="protein sequence ID" value="KAJ3493193.1"/>
    <property type="molecule type" value="Genomic_DNA"/>
</dbReference>
<evidence type="ECO:0000313" key="2">
    <source>
        <dbReference type="EMBL" id="KAJ3493193.1"/>
    </source>
</evidence>
<evidence type="ECO:0000313" key="3">
    <source>
        <dbReference type="Proteomes" id="UP001148786"/>
    </source>
</evidence>
<name>A0A9W8JQM2_9AGAR</name>
<reference evidence="2" key="1">
    <citation type="submission" date="2022-07" db="EMBL/GenBank/DDBJ databases">
        <title>Genome Sequence of Agrocybe chaxingu.</title>
        <authorList>
            <person name="Buettner E."/>
        </authorList>
    </citation>
    <scope>NUCLEOTIDE SEQUENCE</scope>
    <source>
        <strain evidence="2">MP-N11</strain>
    </source>
</reference>
<feature type="region of interest" description="Disordered" evidence="1">
    <location>
        <begin position="190"/>
        <end position="235"/>
    </location>
</feature>
<sequence length="366" mass="40354">MFPDISPGLMVSEEVIAYAGRTMLSSACQLLEGTSFSSNHTAYVFGKPTPPSGAHHRCQTTATDSSAARLAQDFRPLHPSLSYSPLLNPASDSQQPYTPVAAHLFSSEGELPTSSIVSSGYASSNPIPNDATAILMNQGVPGGSIHRITGLVPNQLHCTIAPSSPQVKHEELKSNFSFAEASASHFRLPQYSHSSSTLTRSEPNGSTTPTTTQAPKGSSSKASRVRNKPTGKKETFPACEDQRIKMFFLCRWGDCEYICDGLRDFKDHMQEEHCINVGHSRTTNVQCLWKGCVAEPHAHMQEIFRHLCTALKIVVKCTKCGQKVRDENFDLRNHLKRCYKGFPPERDKVDVWEEVLTENGVMSRQK</sequence>